<dbReference type="EMBL" id="MU826836">
    <property type="protein sequence ID" value="KAJ7372470.1"/>
    <property type="molecule type" value="Genomic_DNA"/>
</dbReference>
<protein>
    <submittedName>
        <fullName evidence="1">Uncharacterized protein</fullName>
    </submittedName>
</protein>
<accession>A0A9W9YZV6</accession>
<dbReference type="OrthoDB" id="5985187at2759"/>
<organism evidence="1 2">
    <name type="scientific">Desmophyllum pertusum</name>
    <dbReference type="NCBI Taxonomy" id="174260"/>
    <lineage>
        <taxon>Eukaryota</taxon>
        <taxon>Metazoa</taxon>
        <taxon>Cnidaria</taxon>
        <taxon>Anthozoa</taxon>
        <taxon>Hexacorallia</taxon>
        <taxon>Scleractinia</taxon>
        <taxon>Caryophylliina</taxon>
        <taxon>Caryophylliidae</taxon>
        <taxon>Desmophyllum</taxon>
    </lineage>
</organism>
<proteinExistence type="predicted"/>
<dbReference type="AlphaFoldDB" id="A0A9W9YZV6"/>
<evidence type="ECO:0000313" key="1">
    <source>
        <dbReference type="EMBL" id="KAJ7372470.1"/>
    </source>
</evidence>
<gene>
    <name evidence="1" type="ORF">OS493_018977</name>
</gene>
<name>A0A9W9YZV6_9CNID</name>
<sequence>MQECGETRVLTDKNKEEVVQSLVLHDTIVKHKAILDQLRRVYQSLAYRMSWKKHLVNLEHLFVHKDDEVSAAYVKELLRPPTSSDAQVQQVVQMLYAFLQNSSKDDLLDFLCFATGSRSSTSMFCTWVNKSLSWRTLRAFSLLLVPWN</sequence>
<keyword evidence="2" id="KW-1185">Reference proteome</keyword>
<reference evidence="1" key="1">
    <citation type="submission" date="2023-01" db="EMBL/GenBank/DDBJ databases">
        <title>Genome assembly of the deep-sea coral Lophelia pertusa.</title>
        <authorList>
            <person name="Herrera S."/>
            <person name="Cordes E."/>
        </authorList>
    </citation>
    <scope>NUCLEOTIDE SEQUENCE</scope>
    <source>
        <strain evidence="1">USNM1676648</strain>
        <tissue evidence="1">Polyp</tissue>
    </source>
</reference>
<dbReference type="Proteomes" id="UP001163046">
    <property type="component" value="Unassembled WGS sequence"/>
</dbReference>
<evidence type="ECO:0000313" key="2">
    <source>
        <dbReference type="Proteomes" id="UP001163046"/>
    </source>
</evidence>
<comment type="caution">
    <text evidence="1">The sequence shown here is derived from an EMBL/GenBank/DDBJ whole genome shotgun (WGS) entry which is preliminary data.</text>
</comment>